<evidence type="ECO:0000256" key="4">
    <source>
        <dbReference type="ARBA" id="ARBA00022833"/>
    </source>
</evidence>
<dbReference type="InterPro" id="IPR036866">
    <property type="entry name" value="RibonucZ/Hydroxyglut_hydro"/>
</dbReference>
<dbReference type="Pfam" id="PF00753">
    <property type="entry name" value="Lactamase_B"/>
    <property type="match status" value="1"/>
</dbReference>
<dbReference type="GO" id="GO:0016787">
    <property type="term" value="F:hydrolase activity"/>
    <property type="evidence" value="ECO:0007669"/>
    <property type="project" value="UniProtKB-KW"/>
</dbReference>
<evidence type="ECO:0000313" key="6">
    <source>
        <dbReference type="EMBL" id="TWU26041.1"/>
    </source>
</evidence>
<protein>
    <submittedName>
        <fullName evidence="6">Putative quorum-quenching lactonase YtnP</fullName>
        <ecNumber evidence="6">3.1.1.-</ecNumber>
    </submittedName>
</protein>
<dbReference type="RefSeq" id="WP_146451592.1">
    <property type="nucleotide sequence ID" value="NZ_SJPS01000004.1"/>
</dbReference>
<dbReference type="EC" id="3.1.1.-" evidence="6"/>
<keyword evidence="2" id="KW-0479">Metal-binding</keyword>
<keyword evidence="7" id="KW-1185">Reference proteome</keyword>
<dbReference type="PANTHER" id="PTHR42978:SF6">
    <property type="entry name" value="QUORUM-QUENCHING LACTONASE YTNP-RELATED"/>
    <property type="match status" value="1"/>
</dbReference>
<dbReference type="OrthoDB" id="9802897at2"/>
<gene>
    <name evidence="6" type="primary">ytnP</name>
    <name evidence="6" type="ORF">Pla144_32580</name>
</gene>
<dbReference type="Gene3D" id="3.60.15.10">
    <property type="entry name" value="Ribonuclease Z/Hydroxyacylglutathione hydrolase-like"/>
    <property type="match status" value="1"/>
</dbReference>
<keyword evidence="4" id="KW-0862">Zinc</keyword>
<dbReference type="SMART" id="SM00849">
    <property type="entry name" value="Lactamase_B"/>
    <property type="match status" value="1"/>
</dbReference>
<dbReference type="AlphaFoldDB" id="A0A5C6CRH2"/>
<name>A0A5C6CRH2_9BACT</name>
<sequence>MSLNLGNWQLDTVNGGMFRLDGGVMFGVVPQQIWKHVAIPDSKNRIQCANHCVLARDGSHTVLVDTGYGGKYALLDRKFYDMEPGEPLLEGLAQLGVLPEAVDCVVFSHLHFDHVGGSMRQDAAKRLSLTFPNAQHVVGRIEWENASSCLPELVTAYSSQEVISLRELTRLRLVEDGEEIVPGLAARLTGGHTEGHLSFMFRSNGQTACYPGDICPSTYHLRRMWHLSYDVLPLETRRNKPRLLAEAADDGWWMLWNHDPTAVVSRVNRDEKREFVAVDSSKTL</sequence>
<evidence type="ECO:0000256" key="3">
    <source>
        <dbReference type="ARBA" id="ARBA00022801"/>
    </source>
</evidence>
<accession>A0A5C6CRH2</accession>
<feature type="domain" description="Metallo-beta-lactamase" evidence="5">
    <location>
        <begin position="49"/>
        <end position="258"/>
    </location>
</feature>
<dbReference type="PANTHER" id="PTHR42978">
    <property type="entry name" value="QUORUM-QUENCHING LACTONASE YTNP-RELATED-RELATED"/>
    <property type="match status" value="1"/>
</dbReference>
<comment type="caution">
    <text evidence="6">The sequence shown here is derived from an EMBL/GenBank/DDBJ whole genome shotgun (WGS) entry which is preliminary data.</text>
</comment>
<keyword evidence="3 6" id="KW-0378">Hydrolase</keyword>
<dbReference type="Proteomes" id="UP000318437">
    <property type="component" value="Unassembled WGS sequence"/>
</dbReference>
<dbReference type="EMBL" id="SJPS01000004">
    <property type="protein sequence ID" value="TWU26041.1"/>
    <property type="molecule type" value="Genomic_DNA"/>
</dbReference>
<dbReference type="InterPro" id="IPR051013">
    <property type="entry name" value="MBL_superfamily_lactonases"/>
</dbReference>
<dbReference type="InterPro" id="IPR001279">
    <property type="entry name" value="Metallo-B-lactamas"/>
</dbReference>
<evidence type="ECO:0000256" key="1">
    <source>
        <dbReference type="ARBA" id="ARBA00007749"/>
    </source>
</evidence>
<evidence type="ECO:0000256" key="2">
    <source>
        <dbReference type="ARBA" id="ARBA00022723"/>
    </source>
</evidence>
<reference evidence="6 7" key="1">
    <citation type="submission" date="2019-02" db="EMBL/GenBank/DDBJ databases">
        <title>Deep-cultivation of Planctomycetes and their phenomic and genomic characterization uncovers novel biology.</title>
        <authorList>
            <person name="Wiegand S."/>
            <person name="Jogler M."/>
            <person name="Boedeker C."/>
            <person name="Pinto D."/>
            <person name="Vollmers J."/>
            <person name="Rivas-Marin E."/>
            <person name="Kohn T."/>
            <person name="Peeters S.H."/>
            <person name="Heuer A."/>
            <person name="Rast P."/>
            <person name="Oberbeckmann S."/>
            <person name="Bunk B."/>
            <person name="Jeske O."/>
            <person name="Meyerdierks A."/>
            <person name="Storesund J.E."/>
            <person name="Kallscheuer N."/>
            <person name="Luecker S."/>
            <person name="Lage O.M."/>
            <person name="Pohl T."/>
            <person name="Merkel B.J."/>
            <person name="Hornburger P."/>
            <person name="Mueller R.-W."/>
            <person name="Bruemmer F."/>
            <person name="Labrenz M."/>
            <person name="Spormann A.M."/>
            <person name="Op Den Camp H."/>
            <person name="Overmann J."/>
            <person name="Amann R."/>
            <person name="Jetten M.S.M."/>
            <person name="Mascher T."/>
            <person name="Medema M.H."/>
            <person name="Devos D.P."/>
            <person name="Kaster A.-K."/>
            <person name="Ovreas L."/>
            <person name="Rohde M."/>
            <person name="Galperin M.Y."/>
            <person name="Jogler C."/>
        </authorList>
    </citation>
    <scope>NUCLEOTIDE SEQUENCE [LARGE SCALE GENOMIC DNA]</scope>
    <source>
        <strain evidence="6 7">Pla144</strain>
    </source>
</reference>
<dbReference type="GO" id="GO:0046872">
    <property type="term" value="F:metal ion binding"/>
    <property type="evidence" value="ECO:0007669"/>
    <property type="project" value="UniProtKB-KW"/>
</dbReference>
<dbReference type="SUPFAM" id="SSF56281">
    <property type="entry name" value="Metallo-hydrolase/oxidoreductase"/>
    <property type="match status" value="1"/>
</dbReference>
<evidence type="ECO:0000259" key="5">
    <source>
        <dbReference type="SMART" id="SM00849"/>
    </source>
</evidence>
<proteinExistence type="inferred from homology"/>
<evidence type="ECO:0000313" key="7">
    <source>
        <dbReference type="Proteomes" id="UP000318437"/>
    </source>
</evidence>
<organism evidence="6 7">
    <name type="scientific">Bythopirellula polymerisocia</name>
    <dbReference type="NCBI Taxonomy" id="2528003"/>
    <lineage>
        <taxon>Bacteria</taxon>
        <taxon>Pseudomonadati</taxon>
        <taxon>Planctomycetota</taxon>
        <taxon>Planctomycetia</taxon>
        <taxon>Pirellulales</taxon>
        <taxon>Lacipirellulaceae</taxon>
        <taxon>Bythopirellula</taxon>
    </lineage>
</organism>
<comment type="similarity">
    <text evidence="1">Belongs to the metallo-beta-lactamase superfamily.</text>
</comment>